<feature type="coiled-coil region" evidence="6">
    <location>
        <begin position="513"/>
        <end position="540"/>
    </location>
</feature>
<feature type="region of interest" description="Disordered" evidence="7">
    <location>
        <begin position="586"/>
        <end position="613"/>
    </location>
</feature>
<evidence type="ECO:0000256" key="5">
    <source>
        <dbReference type="ARBA" id="ARBA00022859"/>
    </source>
</evidence>
<dbReference type="Pfam" id="PF00125">
    <property type="entry name" value="Histone"/>
    <property type="match status" value="1"/>
</dbReference>
<accession>A0A5A9PNQ0</accession>
<comment type="caution">
    <text evidence="10">The sequence shown here is derived from an EMBL/GenBank/DDBJ whole genome shotgun (WGS) entry which is preliminary data.</text>
</comment>
<evidence type="ECO:0000256" key="3">
    <source>
        <dbReference type="ARBA" id="ARBA00022490"/>
    </source>
</evidence>
<dbReference type="PROSITE" id="PS50824">
    <property type="entry name" value="DAPIN"/>
    <property type="match status" value="1"/>
</dbReference>
<feature type="domain" description="FIIND" evidence="9">
    <location>
        <begin position="152"/>
        <end position="429"/>
    </location>
</feature>
<dbReference type="SUPFAM" id="SSF47986">
    <property type="entry name" value="DEATH domain"/>
    <property type="match status" value="1"/>
</dbReference>
<dbReference type="SMART" id="SM01289">
    <property type="entry name" value="PYRIN"/>
    <property type="match status" value="1"/>
</dbReference>
<dbReference type="SMART" id="SM00427">
    <property type="entry name" value="H2B"/>
    <property type="match status" value="1"/>
</dbReference>
<dbReference type="GO" id="GO:0045087">
    <property type="term" value="P:innate immune response"/>
    <property type="evidence" value="ECO:0007669"/>
    <property type="project" value="UniProtKB-KW"/>
</dbReference>
<evidence type="ECO:0000259" key="9">
    <source>
        <dbReference type="PROSITE" id="PS51830"/>
    </source>
</evidence>
<evidence type="ECO:0000259" key="8">
    <source>
        <dbReference type="PROSITE" id="PS50824"/>
    </source>
</evidence>
<dbReference type="SUPFAM" id="SSF47113">
    <property type="entry name" value="Histone-fold"/>
    <property type="match status" value="1"/>
</dbReference>
<feature type="domain" description="Pyrin" evidence="8">
    <location>
        <begin position="441"/>
        <end position="529"/>
    </location>
</feature>
<dbReference type="Pfam" id="PF13553">
    <property type="entry name" value="FIIND"/>
    <property type="match status" value="1"/>
</dbReference>
<dbReference type="InterPro" id="IPR007125">
    <property type="entry name" value="H2A/H2B/H3"/>
</dbReference>
<protein>
    <submittedName>
        <fullName evidence="10">Histone H2B 1/2</fullName>
    </submittedName>
</protein>
<dbReference type="GO" id="GO:0046982">
    <property type="term" value="F:protein heterodimerization activity"/>
    <property type="evidence" value="ECO:0007669"/>
    <property type="project" value="InterPro"/>
</dbReference>
<dbReference type="InterPro" id="IPR009072">
    <property type="entry name" value="Histone-fold"/>
</dbReference>
<comment type="similarity">
    <text evidence="2">Belongs to the histone H2B family.</text>
</comment>
<dbReference type="Proteomes" id="UP000324632">
    <property type="component" value="Chromosome 3"/>
</dbReference>
<dbReference type="InterPro" id="IPR000558">
    <property type="entry name" value="Histone_H2B"/>
</dbReference>
<dbReference type="GO" id="GO:0030527">
    <property type="term" value="F:structural constituent of chromatin"/>
    <property type="evidence" value="ECO:0007669"/>
    <property type="project" value="InterPro"/>
</dbReference>
<evidence type="ECO:0000313" key="10">
    <source>
        <dbReference type="EMBL" id="KAA0722781.1"/>
    </source>
</evidence>
<evidence type="ECO:0000313" key="11">
    <source>
        <dbReference type="Proteomes" id="UP000324632"/>
    </source>
</evidence>
<dbReference type="EMBL" id="SOYY01000003">
    <property type="protein sequence ID" value="KAA0722781.1"/>
    <property type="molecule type" value="Genomic_DNA"/>
</dbReference>
<reference evidence="10 11" key="1">
    <citation type="journal article" date="2019" name="Mol. Ecol. Resour.">
        <title>Chromosome-level genome assembly of Triplophysa tibetana, a fish adapted to the harsh high-altitude environment of the Tibetan Plateau.</title>
        <authorList>
            <person name="Yang X."/>
            <person name="Liu H."/>
            <person name="Ma Z."/>
            <person name="Zou Y."/>
            <person name="Zou M."/>
            <person name="Mao Y."/>
            <person name="Li X."/>
            <person name="Wang H."/>
            <person name="Chen T."/>
            <person name="Wang W."/>
            <person name="Yang R."/>
        </authorList>
    </citation>
    <scope>NUCLEOTIDE SEQUENCE [LARGE SCALE GENOMIC DNA]</scope>
    <source>
        <strain evidence="10">TTIB1903HZAU</strain>
        <tissue evidence="10">Muscle</tissue>
    </source>
</reference>
<evidence type="ECO:0000256" key="1">
    <source>
        <dbReference type="ARBA" id="ARBA00004514"/>
    </source>
</evidence>
<dbReference type="PROSITE" id="PS51830">
    <property type="entry name" value="FIIND"/>
    <property type="match status" value="1"/>
</dbReference>
<keyword evidence="11" id="KW-1185">Reference proteome</keyword>
<proteinExistence type="inferred from homology"/>
<organism evidence="10 11">
    <name type="scientific">Triplophysa tibetana</name>
    <dbReference type="NCBI Taxonomy" id="1572043"/>
    <lineage>
        <taxon>Eukaryota</taxon>
        <taxon>Metazoa</taxon>
        <taxon>Chordata</taxon>
        <taxon>Craniata</taxon>
        <taxon>Vertebrata</taxon>
        <taxon>Euteleostomi</taxon>
        <taxon>Actinopterygii</taxon>
        <taxon>Neopterygii</taxon>
        <taxon>Teleostei</taxon>
        <taxon>Ostariophysi</taxon>
        <taxon>Cypriniformes</taxon>
        <taxon>Nemacheilidae</taxon>
        <taxon>Triplophysa</taxon>
    </lineage>
</organism>
<dbReference type="InterPro" id="IPR051249">
    <property type="entry name" value="NLRP_Inflammasome"/>
</dbReference>
<dbReference type="Gene3D" id="1.10.20.10">
    <property type="entry name" value="Histone, subunit A"/>
    <property type="match status" value="1"/>
</dbReference>
<keyword evidence="6" id="KW-0175">Coiled coil</keyword>
<dbReference type="Pfam" id="PF23679">
    <property type="entry name" value="UPA-FIIND"/>
    <property type="match status" value="1"/>
</dbReference>
<evidence type="ECO:0000256" key="6">
    <source>
        <dbReference type="SAM" id="Coils"/>
    </source>
</evidence>
<dbReference type="InterPro" id="IPR004020">
    <property type="entry name" value="DAPIN"/>
</dbReference>
<dbReference type="GO" id="GO:0005829">
    <property type="term" value="C:cytosol"/>
    <property type="evidence" value="ECO:0007669"/>
    <property type="project" value="UniProtKB-SubCell"/>
</dbReference>
<feature type="compositionally biased region" description="Basic residues" evidence="7">
    <location>
        <begin position="590"/>
        <end position="599"/>
    </location>
</feature>
<gene>
    <name evidence="10" type="ORF">E1301_Tti021785</name>
</gene>
<dbReference type="Gene3D" id="1.10.533.10">
    <property type="entry name" value="Death Domain, Fas"/>
    <property type="match status" value="1"/>
</dbReference>
<keyword evidence="3" id="KW-0963">Cytoplasm</keyword>
<dbReference type="PANTHER" id="PTHR46985:SF2">
    <property type="entry name" value="APOPTOSIS-ASSOCIATED SPECK-LIKE PROTEIN CONTAINING A CARD"/>
    <property type="match status" value="1"/>
</dbReference>
<keyword evidence="5" id="KW-0391">Immunity</keyword>
<name>A0A5A9PNQ0_9TELE</name>
<dbReference type="PANTHER" id="PTHR46985">
    <property type="entry name" value="NACHT, LRR AND PYD DOMAINS-CONTAINING PROTEIN 1"/>
    <property type="match status" value="1"/>
</dbReference>
<evidence type="ECO:0000256" key="7">
    <source>
        <dbReference type="SAM" id="MobiDB-lite"/>
    </source>
</evidence>
<dbReference type="Pfam" id="PF02758">
    <property type="entry name" value="PYRIN"/>
    <property type="match status" value="1"/>
</dbReference>
<dbReference type="GO" id="GO:0003677">
    <property type="term" value="F:DNA binding"/>
    <property type="evidence" value="ECO:0007669"/>
    <property type="project" value="InterPro"/>
</dbReference>
<dbReference type="InterPro" id="IPR025307">
    <property type="entry name" value="FIIND_dom"/>
</dbReference>
<evidence type="ECO:0000256" key="2">
    <source>
        <dbReference type="ARBA" id="ARBA00006846"/>
    </source>
</evidence>
<dbReference type="InterPro" id="IPR011029">
    <property type="entry name" value="DEATH-like_dom_sf"/>
</dbReference>
<dbReference type="AlphaFoldDB" id="A0A5A9PNQ0"/>
<sequence>MADNKNSKELERLLKTYVDELLELCRVCDITPESGFTNRRQTIKKTAKSLMNSCDFSTICSIIQSGIKLIQNTKQALKKDFCPVQPCASSDRSELIKHRKEMTEIYSEELRESLDILKELEKMIPDDVQSQASDDDCVELAFSCETCSEFKDSCEWTLTDPREMSDDVQMKYRMKLASGCYECRRTGLRVECSGDVELEYHTCDWDSVSDDLHQGNLTPCGPLMDITLISGEPNAVHLPHFLCLGGGNVEDAVRVLRVEDSAVSFEKCVLTRSHAKLLDNTFSAKGLVMRILHLFVKVHCKTLIYQTIKTHLTLHVYLIPDDKHMIKTVKEEECGSTIIKKTGPVRSLQMNDKFTINTLRKGKKSKRHSEITPEKLQLTRNLDFFEIFINSPKEEFFLQMRKEKEKSDIVWDVTIRKGDYKQNASGDDCTDEGKGPYSSSGERSVQEILLKCLDDLKSEDLRRFTWYLTGGDRKSKIPKSKLENKTTCDVVSCMIDHYQEDGAGRETLRILKKMNQNNLAEELQEELLPYERENRNLLEQIGLDLDNLKLTHSTDDIIIGGDLNLVHGEFLDKYPCGYSTAVMPEPAKTAPKKGSKKAVVKSAAKGEKKRRKSRKESNAIYVYKVLKQVHPDTGISSKAMGIMNSFVNNIFERMCLRVQKPSPNTPAANKSSSELSFNTKALLRAAHLLH</sequence>
<comment type="subcellular location">
    <subcellularLocation>
        <location evidence="1">Cytoplasm</location>
        <location evidence="1">Cytosol</location>
    </subcellularLocation>
</comment>
<keyword evidence="4" id="KW-0399">Innate immunity</keyword>
<dbReference type="CDD" id="cd08321">
    <property type="entry name" value="Pyrin_ASC-like"/>
    <property type="match status" value="1"/>
</dbReference>
<dbReference type="GO" id="GO:0000786">
    <property type="term" value="C:nucleosome"/>
    <property type="evidence" value="ECO:0007669"/>
    <property type="project" value="InterPro"/>
</dbReference>
<evidence type="ECO:0000256" key="4">
    <source>
        <dbReference type="ARBA" id="ARBA00022588"/>
    </source>
</evidence>
<dbReference type="PRINTS" id="PR00621">
    <property type="entry name" value="HISTONEH2B"/>
</dbReference>